<gene>
    <name evidence="4" type="ORF">V6N11_033451</name>
</gene>
<keyword evidence="5" id="KW-1185">Reference proteome</keyword>
<sequence length="195" mass="22667">MKKVSSLIDQYIAEVAPDRCLKLSTFVALVTALPDSARDSWDELYHAMDIYLEVHAELSEDEKMKISCALRYEKLSSEACLHLSRNTKFPTNTHVRALMSQQSKLKKLLQGINNAKRYTYSPYRLTGNGDRATEDECSEKKVVYDEKVETEIQRMQWRVMELEKVCKKMQTQMAKIMRPKVSNHRTKRSLPRLCS</sequence>
<dbReference type="InterPro" id="IPR027356">
    <property type="entry name" value="NPH3_dom"/>
</dbReference>
<dbReference type="PANTHER" id="PTHR32370">
    <property type="entry name" value="OS12G0117600 PROTEIN"/>
    <property type="match status" value="1"/>
</dbReference>
<feature type="domain" description="NPH3" evidence="3">
    <location>
        <begin position="1"/>
        <end position="104"/>
    </location>
</feature>
<keyword evidence="1" id="KW-0833">Ubl conjugation pathway</keyword>
<name>A0ABR2PY33_9ROSI</name>
<dbReference type="PROSITE" id="PS51649">
    <property type="entry name" value="NPH3"/>
    <property type="match status" value="1"/>
</dbReference>
<comment type="similarity">
    <text evidence="2">Belongs to the NPH3 family.</text>
</comment>
<dbReference type="EMBL" id="JBBPBN010000049">
    <property type="protein sequence ID" value="KAK8993350.1"/>
    <property type="molecule type" value="Genomic_DNA"/>
</dbReference>
<dbReference type="Proteomes" id="UP001396334">
    <property type="component" value="Unassembled WGS sequence"/>
</dbReference>
<evidence type="ECO:0000313" key="4">
    <source>
        <dbReference type="EMBL" id="KAK8993350.1"/>
    </source>
</evidence>
<evidence type="ECO:0000259" key="3">
    <source>
        <dbReference type="PROSITE" id="PS51649"/>
    </source>
</evidence>
<proteinExistence type="inferred from homology"/>
<organism evidence="4 5">
    <name type="scientific">Hibiscus sabdariffa</name>
    <name type="common">roselle</name>
    <dbReference type="NCBI Taxonomy" id="183260"/>
    <lineage>
        <taxon>Eukaryota</taxon>
        <taxon>Viridiplantae</taxon>
        <taxon>Streptophyta</taxon>
        <taxon>Embryophyta</taxon>
        <taxon>Tracheophyta</taxon>
        <taxon>Spermatophyta</taxon>
        <taxon>Magnoliopsida</taxon>
        <taxon>eudicotyledons</taxon>
        <taxon>Gunneridae</taxon>
        <taxon>Pentapetalae</taxon>
        <taxon>rosids</taxon>
        <taxon>malvids</taxon>
        <taxon>Malvales</taxon>
        <taxon>Malvaceae</taxon>
        <taxon>Malvoideae</taxon>
        <taxon>Hibiscus</taxon>
    </lineage>
</organism>
<reference evidence="4 5" key="1">
    <citation type="journal article" date="2024" name="G3 (Bethesda)">
        <title>Genome assembly of Hibiscus sabdariffa L. provides insights into metabolisms of medicinal natural products.</title>
        <authorList>
            <person name="Kim T."/>
        </authorList>
    </citation>
    <scope>NUCLEOTIDE SEQUENCE [LARGE SCALE GENOMIC DNA]</scope>
    <source>
        <strain evidence="4">TK-2024</strain>
        <tissue evidence="4">Old leaves</tissue>
    </source>
</reference>
<accession>A0ABR2PY33</accession>
<dbReference type="Pfam" id="PF03000">
    <property type="entry name" value="NPH3"/>
    <property type="match status" value="1"/>
</dbReference>
<protein>
    <recommendedName>
        <fullName evidence="3">NPH3 domain-containing protein</fullName>
    </recommendedName>
</protein>
<evidence type="ECO:0000256" key="1">
    <source>
        <dbReference type="ARBA" id="ARBA00022786"/>
    </source>
</evidence>
<evidence type="ECO:0000313" key="5">
    <source>
        <dbReference type="Proteomes" id="UP001396334"/>
    </source>
</evidence>
<comment type="caution">
    <text evidence="4">The sequence shown here is derived from an EMBL/GenBank/DDBJ whole genome shotgun (WGS) entry which is preliminary data.</text>
</comment>
<evidence type="ECO:0000256" key="2">
    <source>
        <dbReference type="PROSITE-ProRule" id="PRU00982"/>
    </source>
</evidence>
<dbReference type="InterPro" id="IPR043454">
    <property type="entry name" value="NPH3/RPT2-like"/>
</dbReference>